<dbReference type="PIRSF" id="PIRSF000149">
    <property type="entry name" value="GAP_DH"/>
    <property type="match status" value="1"/>
</dbReference>
<sequence>MVNVAINGFGRIGRNTLRAAIEEGIFDKINYVAINDPGLTPAQAAHIFKYDSVQGKFCGEVEAYDEGIIINGKKIKFFAEKDPAQLPWKDLGVEVVVESTGFFTDATKAKAHLDAGAKKVIISAPAKNEDKTIVLGVNGNEYDPAKHNIISMASCTTNCLAPVAKVVMEKFGIVKGLMTTVHSYTGDQRILDAGHKDPRRARAGALNIVPTTTGAAKAVALVIPELKGKLNGFAMRVPTPDVSVVDVVFETEKPVTVEAVNAALKEAAEGEMKGILVYEETPLVSSDYIGSHQSSTVDAALTMTMGDNMVKVVSWYDNEMGYSTRLAETTLMVASKL</sequence>
<feature type="binding site" evidence="4">
    <location>
        <begin position="213"/>
        <end position="214"/>
    </location>
    <ligand>
        <name>D-glyceraldehyde 3-phosphate</name>
        <dbReference type="ChEBI" id="CHEBI:59776"/>
    </ligand>
</feature>
<dbReference type="Pfam" id="PF00044">
    <property type="entry name" value="Gp_dh_N"/>
    <property type="match status" value="1"/>
</dbReference>
<dbReference type="EC" id="1.2.1.-" evidence="8"/>
<organism evidence="10 11">
    <name type="scientific">Candidatus Scatousia excrementigallinarum</name>
    <dbReference type="NCBI Taxonomy" id="2840935"/>
    <lineage>
        <taxon>Bacteria</taxon>
        <taxon>Candidatus Scatousia</taxon>
    </lineage>
</organism>
<dbReference type="PROSITE" id="PS00071">
    <property type="entry name" value="GAPDH"/>
    <property type="match status" value="1"/>
</dbReference>
<dbReference type="FunFam" id="3.40.50.720:FF:000001">
    <property type="entry name" value="Glyceraldehyde-3-phosphate dehydrogenase"/>
    <property type="match status" value="1"/>
</dbReference>
<protein>
    <recommendedName>
        <fullName evidence="8">Glyceraldehyde-3-phosphate dehydrogenase</fullName>
        <ecNumber evidence="8">1.2.1.-</ecNumber>
    </recommendedName>
</protein>
<dbReference type="GO" id="GO:0050661">
    <property type="term" value="F:NADP binding"/>
    <property type="evidence" value="ECO:0007669"/>
    <property type="project" value="InterPro"/>
</dbReference>
<evidence type="ECO:0000256" key="1">
    <source>
        <dbReference type="ARBA" id="ARBA00007406"/>
    </source>
</evidence>
<feature type="binding site" evidence="5">
    <location>
        <position position="318"/>
    </location>
    <ligand>
        <name>NAD(+)</name>
        <dbReference type="ChEBI" id="CHEBI:57540"/>
    </ligand>
</feature>
<dbReference type="Gene3D" id="3.30.360.10">
    <property type="entry name" value="Dihydrodipicolinate Reductase, domain 2"/>
    <property type="match status" value="1"/>
</dbReference>
<dbReference type="PANTHER" id="PTHR43148">
    <property type="entry name" value="GLYCERALDEHYDE-3-PHOSPHATE DEHYDROGENASE 2"/>
    <property type="match status" value="1"/>
</dbReference>
<dbReference type="InterPro" id="IPR006424">
    <property type="entry name" value="Glyceraldehyde-3-P_DH_1"/>
</dbReference>
<dbReference type="AlphaFoldDB" id="A0A9D1EZK5"/>
<dbReference type="NCBIfam" id="TIGR01534">
    <property type="entry name" value="GAPDH-I"/>
    <property type="match status" value="1"/>
</dbReference>
<keyword evidence="5" id="KW-0520">NAD</keyword>
<feature type="binding site" evidence="4">
    <location>
        <position position="185"/>
    </location>
    <ligand>
        <name>D-glyceraldehyde 3-phosphate</name>
        <dbReference type="ChEBI" id="CHEBI:59776"/>
    </ligand>
</feature>
<dbReference type="Proteomes" id="UP000823928">
    <property type="component" value="Unassembled WGS sequence"/>
</dbReference>
<dbReference type="Pfam" id="PF02800">
    <property type="entry name" value="Gp_dh_C"/>
    <property type="match status" value="1"/>
</dbReference>
<evidence type="ECO:0000256" key="7">
    <source>
        <dbReference type="RuleBase" id="RU000397"/>
    </source>
</evidence>
<feature type="binding site" evidence="4">
    <location>
        <begin position="154"/>
        <end position="156"/>
    </location>
    <ligand>
        <name>D-glyceraldehyde 3-phosphate</name>
        <dbReference type="ChEBI" id="CHEBI:59776"/>
    </ligand>
</feature>
<evidence type="ECO:0000313" key="11">
    <source>
        <dbReference type="Proteomes" id="UP000823928"/>
    </source>
</evidence>
<dbReference type="EMBL" id="DVIU01000163">
    <property type="protein sequence ID" value="HIS36616.1"/>
    <property type="molecule type" value="Genomic_DNA"/>
</dbReference>
<comment type="caution">
    <text evidence="10">The sequence shown here is derived from an EMBL/GenBank/DDBJ whole genome shotgun (WGS) entry which is preliminary data.</text>
</comment>
<name>A0A9D1EZK5_9BACT</name>
<evidence type="ECO:0000256" key="4">
    <source>
        <dbReference type="PIRSR" id="PIRSR000149-2"/>
    </source>
</evidence>
<dbReference type="InterPro" id="IPR020829">
    <property type="entry name" value="GlycerAld_3-P_DH_cat"/>
</dbReference>
<dbReference type="SMART" id="SM00846">
    <property type="entry name" value="Gp_dh_N"/>
    <property type="match status" value="1"/>
</dbReference>
<feature type="binding site" evidence="4">
    <location>
        <position position="236"/>
    </location>
    <ligand>
        <name>D-glyceraldehyde 3-phosphate</name>
        <dbReference type="ChEBI" id="CHEBI:59776"/>
    </ligand>
</feature>
<dbReference type="SUPFAM" id="SSF51735">
    <property type="entry name" value="NAD(P)-binding Rossmann-fold domains"/>
    <property type="match status" value="1"/>
</dbReference>
<dbReference type="InterPro" id="IPR036291">
    <property type="entry name" value="NAD(P)-bd_dom_sf"/>
</dbReference>
<dbReference type="SUPFAM" id="SSF55347">
    <property type="entry name" value="Glyceraldehyde-3-phosphate dehydrogenase-like, C-terminal domain"/>
    <property type="match status" value="1"/>
</dbReference>
<dbReference type="InterPro" id="IPR020831">
    <property type="entry name" value="GlycerAld/Erythrose_P_DH"/>
</dbReference>
<dbReference type="InterPro" id="IPR020828">
    <property type="entry name" value="GlycerAld_3-P_DH_NAD(P)-bd"/>
</dbReference>
<dbReference type="GO" id="GO:0051287">
    <property type="term" value="F:NAD binding"/>
    <property type="evidence" value="ECO:0007669"/>
    <property type="project" value="InterPro"/>
</dbReference>
<reference evidence="10" key="2">
    <citation type="journal article" date="2021" name="PeerJ">
        <title>Extensive microbial diversity within the chicken gut microbiome revealed by metagenomics and culture.</title>
        <authorList>
            <person name="Gilroy R."/>
            <person name="Ravi A."/>
            <person name="Getino M."/>
            <person name="Pursley I."/>
            <person name="Horton D.L."/>
            <person name="Alikhan N.F."/>
            <person name="Baker D."/>
            <person name="Gharbi K."/>
            <person name="Hall N."/>
            <person name="Watson M."/>
            <person name="Adriaenssens E.M."/>
            <person name="Foster-Nyarko E."/>
            <person name="Jarju S."/>
            <person name="Secka A."/>
            <person name="Antonio M."/>
            <person name="Oren A."/>
            <person name="Chaudhuri R.R."/>
            <person name="La Ragione R."/>
            <person name="Hildebrand F."/>
            <person name="Pallen M.J."/>
        </authorList>
    </citation>
    <scope>NUCLEOTIDE SEQUENCE</scope>
    <source>
        <strain evidence="10">6276</strain>
    </source>
</reference>
<evidence type="ECO:0000256" key="5">
    <source>
        <dbReference type="PIRSR" id="PIRSR000149-3"/>
    </source>
</evidence>
<gene>
    <name evidence="10" type="primary">gap</name>
    <name evidence="10" type="ORF">IAC10_08310</name>
</gene>
<dbReference type="GO" id="GO:0016620">
    <property type="term" value="F:oxidoreductase activity, acting on the aldehyde or oxo group of donors, NAD or NADP as acceptor"/>
    <property type="evidence" value="ECO:0007669"/>
    <property type="project" value="InterPro"/>
</dbReference>
<evidence type="ECO:0000256" key="2">
    <source>
        <dbReference type="ARBA" id="ARBA00023002"/>
    </source>
</evidence>
<reference evidence="10" key="1">
    <citation type="submission" date="2020-10" db="EMBL/GenBank/DDBJ databases">
        <authorList>
            <person name="Gilroy R."/>
        </authorList>
    </citation>
    <scope>NUCLEOTIDE SEQUENCE</scope>
    <source>
        <strain evidence="10">6276</strain>
    </source>
</reference>
<dbReference type="PRINTS" id="PR00078">
    <property type="entry name" value="G3PDHDRGNASE"/>
</dbReference>
<dbReference type="Gene3D" id="3.40.50.720">
    <property type="entry name" value="NAD(P)-binding Rossmann-like Domain"/>
    <property type="match status" value="1"/>
</dbReference>
<dbReference type="GO" id="GO:0006006">
    <property type="term" value="P:glucose metabolic process"/>
    <property type="evidence" value="ECO:0007669"/>
    <property type="project" value="InterPro"/>
</dbReference>
<comment type="similarity">
    <text evidence="1 7">Belongs to the glyceraldehyde-3-phosphate dehydrogenase family.</text>
</comment>
<accession>A0A9D1EZK5</accession>
<evidence type="ECO:0000313" key="10">
    <source>
        <dbReference type="EMBL" id="HIS36616.1"/>
    </source>
</evidence>
<proteinExistence type="inferred from homology"/>
<evidence type="ECO:0000259" key="9">
    <source>
        <dbReference type="SMART" id="SM00846"/>
    </source>
</evidence>
<dbReference type="CDD" id="cd05214">
    <property type="entry name" value="GAPDH_I_N"/>
    <property type="match status" value="1"/>
</dbReference>
<evidence type="ECO:0000256" key="6">
    <source>
        <dbReference type="PIRSR" id="PIRSR000149-4"/>
    </source>
</evidence>
<keyword evidence="5" id="KW-0547">Nucleotide-binding</keyword>
<dbReference type="CDD" id="cd18126">
    <property type="entry name" value="GAPDH_I_C"/>
    <property type="match status" value="1"/>
</dbReference>
<feature type="domain" description="Glyceraldehyde 3-phosphate dehydrogenase NAD(P) binding" evidence="9">
    <location>
        <begin position="2"/>
        <end position="155"/>
    </location>
</feature>
<keyword evidence="2 8" id="KW-0560">Oxidoreductase</keyword>
<feature type="binding site" evidence="5">
    <location>
        <begin position="11"/>
        <end position="12"/>
    </location>
    <ligand>
        <name>NAD(+)</name>
        <dbReference type="ChEBI" id="CHEBI:57540"/>
    </ligand>
</feature>
<evidence type="ECO:0000256" key="8">
    <source>
        <dbReference type="RuleBase" id="RU361160"/>
    </source>
</evidence>
<feature type="binding site" evidence="5">
    <location>
        <position position="36"/>
    </location>
    <ligand>
        <name>NAD(+)</name>
        <dbReference type="ChEBI" id="CHEBI:57540"/>
    </ligand>
</feature>
<feature type="active site" description="Nucleophile" evidence="3">
    <location>
        <position position="155"/>
    </location>
</feature>
<dbReference type="FunFam" id="3.30.360.10:FF:000002">
    <property type="entry name" value="Glyceraldehyde-3-phosphate dehydrogenase"/>
    <property type="match status" value="1"/>
</dbReference>
<feature type="binding site" evidence="5">
    <location>
        <position position="123"/>
    </location>
    <ligand>
        <name>NAD(+)</name>
        <dbReference type="ChEBI" id="CHEBI:57540"/>
    </ligand>
</feature>
<evidence type="ECO:0000256" key="3">
    <source>
        <dbReference type="PIRSR" id="PIRSR000149-1"/>
    </source>
</evidence>
<dbReference type="InterPro" id="IPR020830">
    <property type="entry name" value="GlycerAld_3-P_DH_AS"/>
</dbReference>
<feature type="site" description="Activates thiol group during catalysis" evidence="6">
    <location>
        <position position="182"/>
    </location>
</feature>